<feature type="region of interest" description="Disordered" evidence="1">
    <location>
        <begin position="31"/>
        <end position="137"/>
    </location>
</feature>
<organism evidence="2 3">
    <name type="scientific">Paracidovorax wautersii</name>
    <dbReference type="NCBI Taxonomy" id="1177982"/>
    <lineage>
        <taxon>Bacteria</taxon>
        <taxon>Pseudomonadati</taxon>
        <taxon>Pseudomonadota</taxon>
        <taxon>Betaproteobacteria</taxon>
        <taxon>Burkholderiales</taxon>
        <taxon>Comamonadaceae</taxon>
        <taxon>Paracidovorax</taxon>
    </lineage>
</organism>
<feature type="region of interest" description="Disordered" evidence="1">
    <location>
        <begin position="350"/>
        <end position="370"/>
    </location>
</feature>
<keyword evidence="3" id="KW-1185">Reference proteome</keyword>
<dbReference type="Proteomes" id="UP000199119">
    <property type="component" value="Unassembled WGS sequence"/>
</dbReference>
<evidence type="ECO:0000256" key="1">
    <source>
        <dbReference type="SAM" id="MobiDB-lite"/>
    </source>
</evidence>
<evidence type="ECO:0000313" key="2">
    <source>
        <dbReference type="EMBL" id="SFF02346.1"/>
    </source>
</evidence>
<dbReference type="STRING" id="1177982.SAMN04489711_11035"/>
<feature type="compositionally biased region" description="Pro residues" evidence="1">
    <location>
        <begin position="357"/>
        <end position="370"/>
    </location>
</feature>
<dbReference type="EMBL" id="FONX01000010">
    <property type="protein sequence ID" value="SFF02346.1"/>
    <property type="molecule type" value="Genomic_DNA"/>
</dbReference>
<feature type="compositionally biased region" description="Low complexity" evidence="1">
    <location>
        <begin position="115"/>
        <end position="130"/>
    </location>
</feature>
<dbReference type="RefSeq" id="WP_245785240.1">
    <property type="nucleotide sequence ID" value="NZ_FONX01000010.1"/>
</dbReference>
<evidence type="ECO:0008006" key="4">
    <source>
        <dbReference type="Google" id="ProtNLM"/>
    </source>
</evidence>
<gene>
    <name evidence="2" type="ORF">SAMN04489711_11035</name>
</gene>
<reference evidence="3" key="1">
    <citation type="submission" date="2016-10" db="EMBL/GenBank/DDBJ databases">
        <authorList>
            <person name="Varghese N."/>
            <person name="Submissions S."/>
        </authorList>
    </citation>
    <scope>NUCLEOTIDE SEQUENCE [LARGE SCALE GENOMIC DNA]</scope>
    <source>
        <strain evidence="3">DSM 27981</strain>
    </source>
</reference>
<protein>
    <recommendedName>
        <fullName evidence="4">Fe-S oxidoreductase</fullName>
    </recommendedName>
</protein>
<name>A0A1I2FCT4_9BURK</name>
<feature type="compositionally biased region" description="Pro residues" evidence="1">
    <location>
        <begin position="56"/>
        <end position="66"/>
    </location>
</feature>
<evidence type="ECO:0000313" key="3">
    <source>
        <dbReference type="Proteomes" id="UP000199119"/>
    </source>
</evidence>
<dbReference type="AlphaFoldDB" id="A0A1I2FCT4"/>
<accession>A0A1I2FCT4</accession>
<proteinExistence type="predicted"/>
<sequence>MASPIDPPRTPLAPAARALAEAALQRQNMLLRPAGATPAEASFPATLQPGAVPPQFIAPPPLPQPATPDRVSLSPQARESLQGAEGGDAPGRTGSAAGGSDGRPAQAPLASLGRPAAAATDAAAPLRTTPWPTGGVPAPLRQVLDALVRQLTAPGQAPQRVVAAQPWSAALEAQLAAHEDTALPPLRTWLVGQGAVQTGEGARPVAVALRVPAAWLQEQPPSAAGANAASPLSAAFAGRPQALASGLFALVLQSPEADGARTSALLALDVTPWLAAQAATVYGRDPRSAGDPWLQMAALQAAGWRPPEEDEDARGGQGTPCDTPGCPYLGQAACVQPFCMALRVAPADEAQRLGERLPPPPHNDKPPGPG</sequence>